<sequence>MKHLVFHLSFQNNKKYKMKRLFLSISLLVLSKFSAQTWATEDQYIQKFAKYAVEEMEKYKIPASITLAQGLLETGGGQSRLAQEGKNHFGIKCKEDWTGRTMKHTDDAPNECFRVYDDPRQSYEDHSIFLSTRKYYANLFKLDMRDYRAWATGLKKAGYATNPRYASILITKIEKYKLYEFDNTSSNEVLYAVLKMYPDLKDDRTFMAQLDPSKAVKKAKDPVTVEVPYKQTSYAQQQKRVERIKTKAEILNSILIKSHPNDGLKYIVIPEDTDVKFIANKFKVSEGRLIKWNELEGETLKKNDIVFLESKNSTGNTATYKAESGEDMHDIAQKFGIKLNKLYAKNRMDEGQQPSAGQLIYLIDKKPRN</sequence>
<accession>A0A521DSZ2</accession>
<dbReference type="PANTHER" id="PTHR33308:SF9">
    <property type="entry name" value="PEPTIDOGLYCAN HYDROLASE FLGJ"/>
    <property type="match status" value="1"/>
</dbReference>
<keyword evidence="3 6" id="KW-0378">Hydrolase</keyword>
<dbReference type="Gene3D" id="1.10.530.10">
    <property type="match status" value="1"/>
</dbReference>
<evidence type="ECO:0000256" key="3">
    <source>
        <dbReference type="ARBA" id="ARBA00022801"/>
    </source>
</evidence>
<dbReference type="Proteomes" id="UP000316916">
    <property type="component" value="Unassembled WGS sequence"/>
</dbReference>
<evidence type="ECO:0000256" key="4">
    <source>
        <dbReference type="ARBA" id="ARBA00032108"/>
    </source>
</evidence>
<protein>
    <recommendedName>
        <fullName evidence="4">Peptidoglycan hydrolase</fullName>
    </recommendedName>
</protein>
<dbReference type="PROSITE" id="PS51782">
    <property type="entry name" value="LYSM"/>
    <property type="match status" value="1"/>
</dbReference>
<evidence type="ECO:0000256" key="2">
    <source>
        <dbReference type="ARBA" id="ARBA00022638"/>
    </source>
</evidence>
<organism evidence="6 7">
    <name type="scientific">Chryseobacterium rhizoplanae</name>
    <dbReference type="NCBI Taxonomy" id="1609531"/>
    <lineage>
        <taxon>Bacteria</taxon>
        <taxon>Pseudomonadati</taxon>
        <taxon>Bacteroidota</taxon>
        <taxon>Flavobacteriia</taxon>
        <taxon>Flavobacteriales</taxon>
        <taxon>Weeksellaceae</taxon>
        <taxon>Chryseobacterium group</taxon>
        <taxon>Chryseobacterium</taxon>
    </lineage>
</organism>
<dbReference type="InterPro" id="IPR002901">
    <property type="entry name" value="MGlyc_endo_b_GlcNAc-like_dom"/>
</dbReference>
<name>A0A521DSZ2_9FLAO</name>
<evidence type="ECO:0000259" key="5">
    <source>
        <dbReference type="PROSITE" id="PS51782"/>
    </source>
</evidence>
<dbReference type="Pfam" id="PF01832">
    <property type="entry name" value="Glucosaminidase"/>
    <property type="match status" value="1"/>
</dbReference>
<reference evidence="6 7" key="1">
    <citation type="submission" date="2017-05" db="EMBL/GenBank/DDBJ databases">
        <authorList>
            <person name="Varghese N."/>
            <person name="Submissions S."/>
        </authorList>
    </citation>
    <scope>NUCLEOTIDE SEQUENCE [LARGE SCALE GENOMIC DNA]</scope>
    <source>
        <strain evidence="6 7">DSM 29371</strain>
    </source>
</reference>
<dbReference type="InterPro" id="IPR018392">
    <property type="entry name" value="LysM"/>
</dbReference>
<evidence type="ECO:0000313" key="7">
    <source>
        <dbReference type="Proteomes" id="UP000316916"/>
    </source>
</evidence>
<dbReference type="GO" id="GO:0042742">
    <property type="term" value="P:defense response to bacterium"/>
    <property type="evidence" value="ECO:0007669"/>
    <property type="project" value="UniProtKB-KW"/>
</dbReference>
<proteinExistence type="predicted"/>
<evidence type="ECO:0000313" key="6">
    <source>
        <dbReference type="EMBL" id="SMO74738.1"/>
    </source>
</evidence>
<dbReference type="Gene3D" id="3.10.350.10">
    <property type="entry name" value="LysM domain"/>
    <property type="match status" value="1"/>
</dbReference>
<dbReference type="InterPro" id="IPR051056">
    <property type="entry name" value="Glycosyl_Hydrolase_73"/>
</dbReference>
<dbReference type="GO" id="GO:0004040">
    <property type="term" value="F:amidase activity"/>
    <property type="evidence" value="ECO:0007669"/>
    <property type="project" value="InterPro"/>
</dbReference>
<dbReference type="PANTHER" id="PTHR33308">
    <property type="entry name" value="PEPTIDOGLYCAN HYDROLASE FLGJ"/>
    <property type="match status" value="1"/>
</dbReference>
<dbReference type="SMART" id="SM00047">
    <property type="entry name" value="LYZ2"/>
    <property type="match status" value="1"/>
</dbReference>
<dbReference type="GO" id="GO:0031640">
    <property type="term" value="P:killing of cells of another organism"/>
    <property type="evidence" value="ECO:0007669"/>
    <property type="project" value="UniProtKB-KW"/>
</dbReference>
<dbReference type="AlphaFoldDB" id="A0A521DSZ2"/>
<dbReference type="InterPro" id="IPR036779">
    <property type="entry name" value="LysM_dom_sf"/>
</dbReference>
<evidence type="ECO:0000256" key="1">
    <source>
        <dbReference type="ARBA" id="ARBA00022529"/>
    </source>
</evidence>
<feature type="domain" description="LysM" evidence="5">
    <location>
        <begin position="318"/>
        <end position="362"/>
    </location>
</feature>
<dbReference type="EMBL" id="FXTC01000006">
    <property type="protein sequence ID" value="SMO74738.1"/>
    <property type="molecule type" value="Genomic_DNA"/>
</dbReference>
<dbReference type="SUPFAM" id="SSF54106">
    <property type="entry name" value="LysM domain"/>
    <property type="match status" value="1"/>
</dbReference>
<gene>
    <name evidence="6" type="ORF">SAMN06265171_10655</name>
</gene>
<dbReference type="CDD" id="cd00118">
    <property type="entry name" value="LysM"/>
    <property type="match status" value="1"/>
</dbReference>
<keyword evidence="1" id="KW-0929">Antimicrobial</keyword>
<keyword evidence="2" id="KW-0081">Bacteriolytic enzyme</keyword>
<keyword evidence="7" id="KW-1185">Reference proteome</keyword>
<dbReference type="Pfam" id="PF01476">
    <property type="entry name" value="LysM"/>
    <property type="match status" value="2"/>
</dbReference>